<name>A0A6M3IJF5_9ZZZZ</name>
<protein>
    <submittedName>
        <fullName evidence="1">Uncharacterized protein</fullName>
    </submittedName>
</protein>
<dbReference type="AlphaFoldDB" id="A0A6M3IJF5"/>
<gene>
    <name evidence="1" type="ORF">MM415B01632_0013</name>
</gene>
<accession>A0A6M3IJF5</accession>
<evidence type="ECO:0000313" key="1">
    <source>
        <dbReference type="EMBL" id="QJA57465.1"/>
    </source>
</evidence>
<dbReference type="EMBL" id="MT141275">
    <property type="protein sequence ID" value="QJA57465.1"/>
    <property type="molecule type" value="Genomic_DNA"/>
</dbReference>
<reference evidence="1" key="1">
    <citation type="submission" date="2020-03" db="EMBL/GenBank/DDBJ databases">
        <title>The deep terrestrial virosphere.</title>
        <authorList>
            <person name="Holmfeldt K."/>
            <person name="Nilsson E."/>
            <person name="Simone D."/>
            <person name="Lopez-Fernandez M."/>
            <person name="Wu X."/>
            <person name="de Brujin I."/>
            <person name="Lundin D."/>
            <person name="Andersson A."/>
            <person name="Bertilsson S."/>
            <person name="Dopson M."/>
        </authorList>
    </citation>
    <scope>NUCLEOTIDE SEQUENCE</scope>
    <source>
        <strain evidence="1">MM415B01632</strain>
    </source>
</reference>
<organism evidence="1">
    <name type="scientific">viral metagenome</name>
    <dbReference type="NCBI Taxonomy" id="1070528"/>
    <lineage>
        <taxon>unclassified sequences</taxon>
        <taxon>metagenomes</taxon>
        <taxon>organismal metagenomes</taxon>
    </lineage>
</organism>
<sequence length="60" mass="7087">MRDKRPTNIWVKEEFPDLPKHIRSHIEVYSDVKDEEVISAFIRSCMISIRQSIEEKGGNK</sequence>
<proteinExistence type="predicted"/>